<dbReference type="Gene3D" id="3.40.50.1390">
    <property type="entry name" value="Resolvase, N-terminal catalytic domain"/>
    <property type="match status" value="1"/>
</dbReference>
<reference evidence="4 5" key="1">
    <citation type="submission" date="2017-04" db="EMBL/GenBank/DDBJ databases">
        <authorList>
            <person name="Afonso C.L."/>
            <person name="Miller P.J."/>
            <person name="Scott M.A."/>
            <person name="Spackman E."/>
            <person name="Goraichik I."/>
            <person name="Dimitrov K.M."/>
            <person name="Suarez D.L."/>
            <person name="Swayne D.E."/>
        </authorList>
    </citation>
    <scope>NUCLEOTIDE SEQUENCE [LARGE SCALE GENOMIC DNA]</scope>
    <source>
        <strain evidence="4 5">KR-140</strain>
    </source>
</reference>
<sequence length="244" mass="25896">MTLLERPGVPRYTLPVSISAVAYYRVSTQKQGQSGLGLEAQQAAVLAHARAQGLTLVAEFTEVETGTRKRRRPQLESALAQTRRVGGVLLIAKLDRLARNVAFVASLMESGVRFTAVDMPEADNLTIHVMAAVAEREAALISQRTRAALAARKARGLSLGKPENLTAAARAAGAAATRAAAVQAMRPAAAYAGSLRKHGHSLRRIAQALEQGGFSTRVGGPWSAQQVKRLLDRTAALEGSNTNL</sequence>
<evidence type="ECO:0000313" key="5">
    <source>
        <dbReference type="Proteomes" id="UP000192582"/>
    </source>
</evidence>
<dbReference type="PROSITE" id="PS51736">
    <property type="entry name" value="RECOMBINASES_3"/>
    <property type="match status" value="1"/>
</dbReference>
<dbReference type="GO" id="GO:0000150">
    <property type="term" value="F:DNA strand exchange activity"/>
    <property type="evidence" value="ECO:0007669"/>
    <property type="project" value="InterPro"/>
</dbReference>
<protein>
    <submittedName>
        <fullName evidence="4">Site-specific DNA recombinase</fullName>
    </submittedName>
</protein>
<dbReference type="PANTHER" id="PTHR30461:SF2">
    <property type="entry name" value="SERINE RECOMBINASE PINE-RELATED"/>
    <property type="match status" value="1"/>
</dbReference>
<keyword evidence="2" id="KW-0233">DNA recombination</keyword>
<accession>A0A1W1VLP7</accession>
<evidence type="ECO:0000256" key="1">
    <source>
        <dbReference type="ARBA" id="ARBA00023125"/>
    </source>
</evidence>
<dbReference type="Proteomes" id="UP000192582">
    <property type="component" value="Unassembled WGS sequence"/>
</dbReference>
<keyword evidence="5" id="KW-1185">Reference proteome</keyword>
<proteinExistence type="predicted"/>
<dbReference type="SMART" id="SM00857">
    <property type="entry name" value="Resolvase"/>
    <property type="match status" value="1"/>
</dbReference>
<dbReference type="PANTHER" id="PTHR30461">
    <property type="entry name" value="DNA-INVERTASE FROM LAMBDOID PROPHAGE"/>
    <property type="match status" value="1"/>
</dbReference>
<dbReference type="InterPro" id="IPR036162">
    <property type="entry name" value="Resolvase-like_N_sf"/>
</dbReference>
<dbReference type="Pfam" id="PF00239">
    <property type="entry name" value="Resolvase"/>
    <property type="match status" value="1"/>
</dbReference>
<dbReference type="STRING" id="695939.SAMN00790413_02292"/>
<dbReference type="GO" id="GO:0003677">
    <property type="term" value="F:DNA binding"/>
    <property type="evidence" value="ECO:0007669"/>
    <property type="project" value="UniProtKB-KW"/>
</dbReference>
<organism evidence="4 5">
    <name type="scientific">Deinococcus hopiensis KR-140</name>
    <dbReference type="NCBI Taxonomy" id="695939"/>
    <lineage>
        <taxon>Bacteria</taxon>
        <taxon>Thermotogati</taxon>
        <taxon>Deinococcota</taxon>
        <taxon>Deinococci</taxon>
        <taxon>Deinococcales</taxon>
        <taxon>Deinococcaceae</taxon>
        <taxon>Deinococcus</taxon>
    </lineage>
</organism>
<dbReference type="EMBL" id="FWWU01000009">
    <property type="protein sequence ID" value="SMB94213.1"/>
    <property type="molecule type" value="Genomic_DNA"/>
</dbReference>
<dbReference type="InterPro" id="IPR050639">
    <property type="entry name" value="SSR_resolvase"/>
</dbReference>
<gene>
    <name evidence="4" type="ORF">SAMN00790413_02292</name>
</gene>
<name>A0A1W1VLP7_9DEIO</name>
<keyword evidence="1" id="KW-0238">DNA-binding</keyword>
<dbReference type="AlphaFoldDB" id="A0A1W1VLP7"/>
<evidence type="ECO:0000256" key="2">
    <source>
        <dbReference type="ARBA" id="ARBA00023172"/>
    </source>
</evidence>
<dbReference type="InterPro" id="IPR006119">
    <property type="entry name" value="Resolv_N"/>
</dbReference>
<evidence type="ECO:0000313" key="4">
    <source>
        <dbReference type="EMBL" id="SMB94213.1"/>
    </source>
</evidence>
<dbReference type="SUPFAM" id="SSF53041">
    <property type="entry name" value="Resolvase-like"/>
    <property type="match status" value="1"/>
</dbReference>
<feature type="domain" description="Resolvase/invertase-type recombinase catalytic" evidence="3">
    <location>
        <begin position="19"/>
        <end position="156"/>
    </location>
</feature>
<dbReference type="CDD" id="cd00338">
    <property type="entry name" value="Ser_Recombinase"/>
    <property type="match status" value="1"/>
</dbReference>
<evidence type="ECO:0000259" key="3">
    <source>
        <dbReference type="PROSITE" id="PS51736"/>
    </source>
</evidence>